<evidence type="ECO:0000259" key="7">
    <source>
        <dbReference type="SMART" id="SM01356"/>
    </source>
</evidence>
<feature type="compositionally biased region" description="Acidic residues" evidence="6">
    <location>
        <begin position="1225"/>
        <end position="1236"/>
    </location>
</feature>
<feature type="compositionally biased region" description="Basic and acidic residues" evidence="6">
    <location>
        <begin position="784"/>
        <end position="795"/>
    </location>
</feature>
<keyword evidence="9" id="KW-1185">Reference proteome</keyword>
<keyword evidence="2" id="KW-0813">Transport</keyword>
<feature type="domain" description="AP-4 complex subunit epsilon-1 C-terminal" evidence="7">
    <location>
        <begin position="931"/>
        <end position="1035"/>
    </location>
</feature>
<feature type="compositionally biased region" description="Low complexity" evidence="6">
    <location>
        <begin position="760"/>
        <end position="776"/>
    </location>
</feature>
<proteinExistence type="predicted"/>
<feature type="compositionally biased region" description="Basic and acidic residues" evidence="6">
    <location>
        <begin position="1237"/>
        <end position="1248"/>
    </location>
</feature>
<feature type="coiled-coil region" evidence="5">
    <location>
        <begin position="1389"/>
        <end position="1595"/>
    </location>
</feature>
<feature type="compositionally biased region" description="Low complexity" evidence="6">
    <location>
        <begin position="796"/>
        <end position="810"/>
    </location>
</feature>
<evidence type="ECO:0000256" key="4">
    <source>
        <dbReference type="ARBA" id="ARBA00023136"/>
    </source>
</evidence>
<keyword evidence="3" id="KW-0653">Protein transport</keyword>
<name>A0AAD3CVD2_9STRA</name>
<dbReference type="InterPro" id="IPR016024">
    <property type="entry name" value="ARM-type_fold"/>
</dbReference>
<dbReference type="InterPro" id="IPR050840">
    <property type="entry name" value="Adaptor_Complx_Large_Subunit"/>
</dbReference>
<evidence type="ECO:0000256" key="6">
    <source>
        <dbReference type="SAM" id="MobiDB-lite"/>
    </source>
</evidence>
<dbReference type="Gene3D" id="1.25.10.10">
    <property type="entry name" value="Leucine-rich Repeat Variant"/>
    <property type="match status" value="1"/>
</dbReference>
<reference evidence="8 9" key="1">
    <citation type="journal article" date="2021" name="Sci. Rep.">
        <title>The genome of the diatom Chaetoceros tenuissimus carries an ancient integrated fragment of an extant virus.</title>
        <authorList>
            <person name="Hongo Y."/>
            <person name="Kimura K."/>
            <person name="Takaki Y."/>
            <person name="Yoshida Y."/>
            <person name="Baba S."/>
            <person name="Kobayashi G."/>
            <person name="Nagasaki K."/>
            <person name="Hano T."/>
            <person name="Tomaru Y."/>
        </authorList>
    </citation>
    <scope>NUCLEOTIDE SEQUENCE [LARGE SCALE GENOMIC DNA]</scope>
    <source>
        <strain evidence="8 9">NIES-3715</strain>
    </source>
</reference>
<keyword evidence="4" id="KW-0472">Membrane</keyword>
<organism evidence="8 9">
    <name type="scientific">Chaetoceros tenuissimus</name>
    <dbReference type="NCBI Taxonomy" id="426638"/>
    <lineage>
        <taxon>Eukaryota</taxon>
        <taxon>Sar</taxon>
        <taxon>Stramenopiles</taxon>
        <taxon>Ochrophyta</taxon>
        <taxon>Bacillariophyta</taxon>
        <taxon>Coscinodiscophyceae</taxon>
        <taxon>Chaetocerotophycidae</taxon>
        <taxon>Chaetocerotales</taxon>
        <taxon>Chaetocerotaceae</taxon>
        <taxon>Chaetoceros</taxon>
    </lineage>
</organism>
<keyword evidence="5" id="KW-0175">Coiled coil</keyword>
<sequence>MSGMHLSKEFFELLKAIGESKSKQEEDRIIQREIATLKKKMEAKVSKIPIGGGAPAQNQLNANKKKAKEFLVRLLYVEMLGHDGSFGYIKAVELAASSSIIHKRTGYTLCAACLAPSHEFRFMLVNQMQRDMSSSSILENCASLIAVTNIITSDMVPAMQALVLKMLDHSSEIVRKKAIIALHRFHQLAPESVERQDLVDKLRKVLCDRDPGVMGSSLNVIESMAAVDPKPFKELVSSLISILKQVIEHRLPSDFEYHRVPAPWIQMKIIRILALLGKNDANASNGMYEMLGETMKKADVGINAGYAVVYECVRTITSIYPNSTLLDAAADAISRFIQSKSQNLKYFGVTGLAAIVESHPQYAAAHQMSVIECLEDPDETLQRRTLDLLYKMTNPVNVQFITEKLLDFLRGTTDAFLKEDLTTKVCSLAERYAPNNLWYVETITELFAISGEFVKPAVAQQLMTLIAEGAGEEDDEDADTILRQHSVALYANLLEKPISKLPTLLIETMAWVLGEYAYLSADYALEEILTKLCEIVRKGKQLKDSTRKMIITSIMKLVAQAGTCPPQAAKIIDDFTKSKNEDMQQRCIEFQNIITTAPQILGEILPVDASCEDLQVDPNLSFLDGFVQQAAANGAKAYEKPDDDDDDDEYSPSAVKKTSAFNLTPYEKPTKPGASYNHSSMGGVGSGTSHSAPGTAPPPSGSYGHQQHGGTSTAAPTSNEPQLNVRNVANVWGASSTSAVPVAPGPSQTFSAPPAPAPAAPSNTWSTSQSYSSQATPQPPPEPVKTEEQLRKERMAAALFGGAAPASAPGITRRTTPRVTAPAPAPPAPAPAPVPEPPAPAPAPAPEIDLLDLMGDPTPTTSAVASDVDILAPMPVDTIPSEPEPVPEVPAAPAVPDDPFAASGLLDGLSDAPLSSLQSDSTFQHNGSSLAPLTITTPQFGEKWGSTSHTSPLSTNSAKCTTLDAFMVLCKSVGFHNIESIPATNEGICGGMVGGSEIVLLHGKVTPSGGTAKIDVTIKSSDANIAGCLAITSLALPAFDIGADVREERGEGYRNGVVVKIIYEDDYALVKFEDDEIFYKFDIGCVLDMIGHYNDYATHSNRANEAWMELLLNEKKAQEESSDENIEPNHDIEQIDEKDPFYSFAQPPTEDTNGSIDHSTSGSNSIEEIIEGCKKKEKDETYEEVHIVEGMQSSSPKDFLWEAALENQKQLKENLTATPKQMFVEGDEDGSTFAEEEAARTQTEEEKEERARLAAEKAEWLRLAAEEEEKAHIAAEEEAAGLKVEEEERARLTAEEEAAVATPTLSTCVVADNEKALDDEENKVDPSLIYSGAPVSTPEFATPVIVLEKAFDAVEVREASLFKYSAAPVATTPTVKLIEDEEESVAPFLIAAAARVKAEEEEKAQEEEKAHIAAEEEAARIKAEEEEKARIAAEEEAARIKAEEEEKAHIAAEEEAARIKAEEEEKAHIAAEEEAARIKAEEEEKARIAAEEEAARIKAEEEEKARIAAEEEAARIKAEEEEKARIAAEEEAARIKAEEEEKAHIAAEEEAARIKAEEEEKAHIAAEEEAARIKAEEEEKAHIAAEEEAARIKAEEEERLRLAVSTTPQKALVEEDEDGSTKVRVTPLCKLMIDKCKIED</sequence>
<accession>A0AAD3CVD2</accession>
<gene>
    <name evidence="8" type="ORF">CTEN210_09408</name>
</gene>
<evidence type="ECO:0000256" key="3">
    <source>
        <dbReference type="ARBA" id="ARBA00022927"/>
    </source>
</evidence>
<dbReference type="Proteomes" id="UP001054902">
    <property type="component" value="Unassembled WGS sequence"/>
</dbReference>
<protein>
    <recommendedName>
        <fullName evidence="7">AP-4 complex subunit epsilon-1 C-terminal domain-containing protein</fullName>
    </recommendedName>
</protein>
<feature type="region of interest" description="Disordered" evidence="6">
    <location>
        <begin position="1225"/>
        <end position="1248"/>
    </location>
</feature>
<feature type="compositionally biased region" description="Pro residues" evidence="6">
    <location>
        <begin position="823"/>
        <end position="845"/>
    </location>
</feature>
<dbReference type="SMART" id="SM01356">
    <property type="entry name" value="AP4E_app_platf"/>
    <property type="match status" value="1"/>
</dbReference>
<dbReference type="PANTHER" id="PTHR22780">
    <property type="entry name" value="ADAPTIN, ALPHA/GAMMA/EPSILON"/>
    <property type="match status" value="1"/>
</dbReference>
<dbReference type="GO" id="GO:0016192">
    <property type="term" value="P:vesicle-mediated transport"/>
    <property type="evidence" value="ECO:0007669"/>
    <property type="project" value="InterPro"/>
</dbReference>
<comment type="subcellular location">
    <subcellularLocation>
        <location evidence="1">Endomembrane system</location>
    </subcellularLocation>
</comment>
<evidence type="ECO:0000313" key="9">
    <source>
        <dbReference type="Proteomes" id="UP001054902"/>
    </source>
</evidence>
<evidence type="ECO:0000313" key="8">
    <source>
        <dbReference type="EMBL" id="GFH52932.1"/>
    </source>
</evidence>
<dbReference type="GO" id="GO:0006886">
    <property type="term" value="P:intracellular protein transport"/>
    <property type="evidence" value="ECO:0007669"/>
    <property type="project" value="InterPro"/>
</dbReference>
<feature type="compositionally biased region" description="Polar residues" evidence="6">
    <location>
        <begin position="703"/>
        <end position="739"/>
    </location>
</feature>
<dbReference type="Pfam" id="PF14807">
    <property type="entry name" value="AP4E_app_platf"/>
    <property type="match status" value="1"/>
</dbReference>
<dbReference type="GO" id="GO:0030117">
    <property type="term" value="C:membrane coat"/>
    <property type="evidence" value="ECO:0007669"/>
    <property type="project" value="InterPro"/>
</dbReference>
<dbReference type="InterPro" id="IPR002553">
    <property type="entry name" value="Clathrin/coatomer_adapt-like_N"/>
</dbReference>
<dbReference type="EMBL" id="BLLK01000046">
    <property type="protein sequence ID" value="GFH52932.1"/>
    <property type="molecule type" value="Genomic_DNA"/>
</dbReference>
<dbReference type="InterPro" id="IPR011989">
    <property type="entry name" value="ARM-like"/>
</dbReference>
<dbReference type="InterPro" id="IPR028269">
    <property type="entry name" value="AP4E1_C"/>
</dbReference>
<feature type="region of interest" description="Disordered" evidence="6">
    <location>
        <begin position="634"/>
        <end position="862"/>
    </location>
</feature>
<dbReference type="Pfam" id="PF01602">
    <property type="entry name" value="Adaptin_N"/>
    <property type="match status" value="1"/>
</dbReference>
<evidence type="ECO:0000256" key="5">
    <source>
        <dbReference type="SAM" id="Coils"/>
    </source>
</evidence>
<comment type="caution">
    <text evidence="8">The sequence shown here is derived from an EMBL/GenBank/DDBJ whole genome shotgun (WGS) entry which is preliminary data.</text>
</comment>
<feature type="compositionally biased region" description="Acidic residues" evidence="6">
    <location>
        <begin position="641"/>
        <end position="650"/>
    </location>
</feature>
<evidence type="ECO:0000256" key="2">
    <source>
        <dbReference type="ARBA" id="ARBA00022448"/>
    </source>
</evidence>
<evidence type="ECO:0000256" key="1">
    <source>
        <dbReference type="ARBA" id="ARBA00004308"/>
    </source>
</evidence>
<dbReference type="SUPFAM" id="SSF48371">
    <property type="entry name" value="ARM repeat"/>
    <property type="match status" value="1"/>
</dbReference>
<dbReference type="GO" id="GO:0012505">
    <property type="term" value="C:endomembrane system"/>
    <property type="evidence" value="ECO:0007669"/>
    <property type="project" value="UniProtKB-SubCell"/>
</dbReference>